<dbReference type="PANTHER" id="PTHR32063:SF33">
    <property type="entry name" value="RND SUPERFAMILY EFFLUX PUMP PERMEASE COMPONENT"/>
    <property type="match status" value="1"/>
</dbReference>
<name>A0ABY5Y9H1_9FLAO</name>
<feature type="compositionally biased region" description="Polar residues" evidence="1">
    <location>
        <begin position="201"/>
        <end position="211"/>
    </location>
</feature>
<dbReference type="PANTHER" id="PTHR32063">
    <property type="match status" value="1"/>
</dbReference>
<dbReference type="EMBL" id="CP104205">
    <property type="protein sequence ID" value="UWX55661.1"/>
    <property type="molecule type" value="Genomic_DNA"/>
</dbReference>
<dbReference type="RefSeq" id="WP_260573745.1">
    <property type="nucleotide sequence ID" value="NZ_CP104205.1"/>
</dbReference>
<dbReference type="Pfam" id="PF00873">
    <property type="entry name" value="ACR_tran"/>
    <property type="match status" value="1"/>
</dbReference>
<dbReference type="SUPFAM" id="SSF82693">
    <property type="entry name" value="Multidrug efflux transporter AcrB pore domain, PN1, PN2, PC1 and PC2 subdomains"/>
    <property type="match status" value="1"/>
</dbReference>
<gene>
    <name evidence="3" type="ORF">NYZ99_04205</name>
</gene>
<keyword evidence="2" id="KW-0812">Transmembrane</keyword>
<accession>A0ABY5Y9H1</accession>
<protein>
    <submittedName>
        <fullName evidence="3">Efflux RND transporter permease subunit</fullName>
    </submittedName>
</protein>
<dbReference type="Proteomes" id="UP001059209">
    <property type="component" value="Chromosome"/>
</dbReference>
<dbReference type="Gene3D" id="1.20.1640.10">
    <property type="entry name" value="Multidrug efflux transporter AcrB transmembrane domain"/>
    <property type="match status" value="1"/>
</dbReference>
<evidence type="ECO:0000256" key="2">
    <source>
        <dbReference type="SAM" id="Phobius"/>
    </source>
</evidence>
<evidence type="ECO:0000313" key="3">
    <source>
        <dbReference type="EMBL" id="UWX55661.1"/>
    </source>
</evidence>
<dbReference type="Gene3D" id="3.30.2090.10">
    <property type="entry name" value="Multidrug efflux transporter AcrB TolC docking domain, DN and DC subdomains"/>
    <property type="match status" value="1"/>
</dbReference>
<keyword evidence="2" id="KW-0472">Membrane</keyword>
<feature type="compositionally biased region" description="Basic and acidic residues" evidence="1">
    <location>
        <begin position="212"/>
        <end position="221"/>
    </location>
</feature>
<dbReference type="InterPro" id="IPR001036">
    <property type="entry name" value="Acrflvin-R"/>
</dbReference>
<keyword evidence="4" id="KW-1185">Reference proteome</keyword>
<evidence type="ECO:0000313" key="4">
    <source>
        <dbReference type="Proteomes" id="UP001059209"/>
    </source>
</evidence>
<dbReference type="InterPro" id="IPR027463">
    <property type="entry name" value="AcrB_DN_DC_subdom"/>
</dbReference>
<keyword evidence="2" id="KW-1133">Transmembrane helix</keyword>
<organism evidence="3 4">
    <name type="scientific">Maribacter litopenaei</name>
    <dbReference type="NCBI Taxonomy" id="2976127"/>
    <lineage>
        <taxon>Bacteria</taxon>
        <taxon>Pseudomonadati</taxon>
        <taxon>Bacteroidota</taxon>
        <taxon>Flavobacteriia</taxon>
        <taxon>Flavobacteriales</taxon>
        <taxon>Flavobacteriaceae</taxon>
        <taxon>Maribacter</taxon>
    </lineage>
</organism>
<evidence type="ECO:0000256" key="1">
    <source>
        <dbReference type="SAM" id="MobiDB-lite"/>
    </source>
</evidence>
<feature type="region of interest" description="Disordered" evidence="1">
    <location>
        <begin position="200"/>
        <end position="221"/>
    </location>
</feature>
<dbReference type="Gene3D" id="3.30.70.1320">
    <property type="entry name" value="Multidrug efflux transporter AcrB pore domain like"/>
    <property type="match status" value="1"/>
</dbReference>
<feature type="transmembrane region" description="Helical" evidence="2">
    <location>
        <begin position="21"/>
        <end position="46"/>
    </location>
</feature>
<dbReference type="Gene3D" id="3.30.70.1430">
    <property type="entry name" value="Multidrug efflux transporter AcrB pore domain"/>
    <property type="match status" value="1"/>
</dbReference>
<sequence>MEEKEEIKKESPRKEGAIAYMARNSIATNLLMLLLLGGGIFTMYTIQKEVFPEFQLDFVEVSVAYPGASPAEVEQGILQPVEEAVRGVNGIKEIVSEAREGSGQVTIELVAGTERMKAFQDIDQAINRIRTFPDDIEEPEVTLQNRQRDVIQIGLFGSADIWTLRQLAERLRTILLNNPEITQVELGNVPEYETRIEIPETQPSKIQSHSRSNCEHHKTKQ</sequence>
<reference evidence="3" key="1">
    <citation type="submission" date="2022-09" db="EMBL/GenBank/DDBJ databases">
        <title>Maribacter litopenaei sp. nov., isolated from the intestinal tract of the Pacific White Shrimp, Litopenaeus vannamei.</title>
        <authorList>
            <person name="Kim S.Y."/>
            <person name="Hwang C.Y."/>
        </authorList>
    </citation>
    <scope>NUCLEOTIDE SEQUENCE</scope>
    <source>
        <strain evidence="3">HL-LV01</strain>
    </source>
</reference>
<proteinExistence type="predicted"/>